<feature type="region of interest" description="Disordered" evidence="1">
    <location>
        <begin position="124"/>
        <end position="157"/>
    </location>
</feature>
<evidence type="ECO:0000256" key="1">
    <source>
        <dbReference type="SAM" id="MobiDB-lite"/>
    </source>
</evidence>
<accession>A0A6A5WAF1</accession>
<dbReference type="EMBL" id="ML977600">
    <property type="protein sequence ID" value="KAF1998893.1"/>
    <property type="molecule type" value="Genomic_DNA"/>
</dbReference>
<evidence type="ECO:0000313" key="2">
    <source>
        <dbReference type="EMBL" id="KAF1998893.1"/>
    </source>
</evidence>
<evidence type="ECO:0000313" key="3">
    <source>
        <dbReference type="Proteomes" id="UP000799779"/>
    </source>
</evidence>
<feature type="region of interest" description="Disordered" evidence="1">
    <location>
        <begin position="1"/>
        <end position="107"/>
    </location>
</feature>
<proteinExistence type="predicted"/>
<name>A0A6A5WAF1_9PLEO</name>
<reference evidence="2" key="1">
    <citation type="journal article" date="2020" name="Stud. Mycol.">
        <title>101 Dothideomycetes genomes: a test case for predicting lifestyles and emergence of pathogens.</title>
        <authorList>
            <person name="Haridas S."/>
            <person name="Albert R."/>
            <person name="Binder M."/>
            <person name="Bloem J."/>
            <person name="Labutti K."/>
            <person name="Salamov A."/>
            <person name="Andreopoulos B."/>
            <person name="Baker S."/>
            <person name="Barry K."/>
            <person name="Bills G."/>
            <person name="Bluhm B."/>
            <person name="Cannon C."/>
            <person name="Castanera R."/>
            <person name="Culley D."/>
            <person name="Daum C."/>
            <person name="Ezra D."/>
            <person name="Gonzalez J."/>
            <person name="Henrissat B."/>
            <person name="Kuo A."/>
            <person name="Liang C."/>
            <person name="Lipzen A."/>
            <person name="Lutzoni F."/>
            <person name="Magnuson J."/>
            <person name="Mondo S."/>
            <person name="Nolan M."/>
            <person name="Ohm R."/>
            <person name="Pangilinan J."/>
            <person name="Park H.-J."/>
            <person name="Ramirez L."/>
            <person name="Alfaro M."/>
            <person name="Sun H."/>
            <person name="Tritt A."/>
            <person name="Yoshinaga Y."/>
            <person name="Zwiers L.-H."/>
            <person name="Turgeon B."/>
            <person name="Goodwin S."/>
            <person name="Spatafora J."/>
            <person name="Crous P."/>
            <person name="Grigoriev I."/>
        </authorList>
    </citation>
    <scope>NUCLEOTIDE SEQUENCE</scope>
    <source>
        <strain evidence="2">CBS 123094</strain>
    </source>
</reference>
<gene>
    <name evidence="2" type="ORF">P154DRAFT_602422</name>
</gene>
<organism evidence="2 3">
    <name type="scientific">Amniculicola lignicola CBS 123094</name>
    <dbReference type="NCBI Taxonomy" id="1392246"/>
    <lineage>
        <taxon>Eukaryota</taxon>
        <taxon>Fungi</taxon>
        <taxon>Dikarya</taxon>
        <taxon>Ascomycota</taxon>
        <taxon>Pezizomycotina</taxon>
        <taxon>Dothideomycetes</taxon>
        <taxon>Pleosporomycetidae</taxon>
        <taxon>Pleosporales</taxon>
        <taxon>Amniculicolaceae</taxon>
        <taxon>Amniculicola</taxon>
    </lineage>
</organism>
<feature type="region of interest" description="Disordered" evidence="1">
    <location>
        <begin position="231"/>
        <end position="262"/>
    </location>
</feature>
<keyword evidence="3" id="KW-1185">Reference proteome</keyword>
<sequence>MKNFMGKASKLFKPGDPPPEEDEHDLPGPPSGNMRVSSGQSSSHDDASPDPKRTSRFGSLRHKSTTLACTRPKVYTILTSAASRLLSNATSDERAPPPPPKDLRISAPMPLLPDVLEDSVPCEVNQPRRLPAPPPVPMMRRGNAPPPRPARPVSIDEDTLDFMRDRTMRTAFGSARPSAIASGNAGSSQQRALEDPGTHAPPATPQQLREIREIQQLSGFGLHRIQTNASFHASAASPRSNRSRTNTAESSRYPPTPARAPTTTINAATATATATATPHPLSHSITPSQIPSLASSPLIPPPPLSQHPALRHSSPAVGDSGRYVTGGGYGYGYGYGATGTTQGMYEDDEEEDDDSETWEKYSEEFGEWTFVRRSTGGRRGGRPGELWKDPRGYYVWVGDV</sequence>
<feature type="compositionally biased region" description="Polar residues" evidence="1">
    <location>
        <begin position="77"/>
        <end position="90"/>
    </location>
</feature>
<feature type="compositionally biased region" description="Basic and acidic residues" evidence="1">
    <location>
        <begin position="43"/>
        <end position="53"/>
    </location>
</feature>
<feature type="region of interest" description="Disordered" evidence="1">
    <location>
        <begin position="170"/>
        <end position="207"/>
    </location>
</feature>
<feature type="compositionally biased region" description="Low complexity" evidence="1">
    <location>
        <begin position="233"/>
        <end position="248"/>
    </location>
</feature>
<protein>
    <submittedName>
        <fullName evidence="2">Uncharacterized protein</fullName>
    </submittedName>
</protein>
<dbReference type="AlphaFoldDB" id="A0A6A5WAF1"/>
<dbReference type="Proteomes" id="UP000799779">
    <property type="component" value="Unassembled WGS sequence"/>
</dbReference>